<dbReference type="GO" id="GO:0005737">
    <property type="term" value="C:cytoplasm"/>
    <property type="evidence" value="ECO:0007669"/>
    <property type="project" value="TreeGrafter"/>
</dbReference>
<dbReference type="EMBL" id="JH993005">
    <property type="protein sequence ID" value="EKX44364.1"/>
    <property type="molecule type" value="Genomic_DNA"/>
</dbReference>
<dbReference type="PANTHER" id="PTHR48051:SF1">
    <property type="entry name" value="RAS SUPPRESSOR PROTEIN 1"/>
    <property type="match status" value="1"/>
</dbReference>
<sequence length="309" mass="34983">MTQVQERWRETEHPKGQKPSAGAVARGESEQGSGETRKQEVNSYEPSGQVEDKLDQLISRAQKTGIMNFVSPPNSELFYSVCPKLRTMSLHDKCLVNLHFLTGNLKFSSMTILDLSQNVIGDVDVLFLSSFPVLKKINMSKNKIHHLPDLGWENFANVQEIDVSDNILEELPEGMRELSRLRVLIASNNRIRRIPDPVARLASITDMDFEANSLEEIPLAFAANQTLKRLNVQSNRITTIAKEILEATNIERLSTRGNPMEMRLQDGVESYLQRKNLKIIENGEIISFNALEIAKERETGRALLKQKQT</sequence>
<dbReference type="HOGENOM" id="CLU_901518_0_0_1"/>
<dbReference type="EnsemblProtists" id="EKX44364">
    <property type="protein sequence ID" value="EKX44364"/>
    <property type="gene ID" value="GUITHDRAFT_109814"/>
</dbReference>
<dbReference type="InterPro" id="IPR032675">
    <property type="entry name" value="LRR_dom_sf"/>
</dbReference>
<dbReference type="PANTHER" id="PTHR48051">
    <property type="match status" value="1"/>
</dbReference>
<evidence type="ECO:0000313" key="4">
    <source>
        <dbReference type="EMBL" id="EKX44364.1"/>
    </source>
</evidence>
<dbReference type="STRING" id="905079.L1J8D4"/>
<gene>
    <name evidence="4" type="ORF">GUITHDRAFT_109814</name>
</gene>
<reference evidence="5" key="3">
    <citation type="submission" date="2016-03" db="UniProtKB">
        <authorList>
            <consortium name="EnsemblProtists"/>
        </authorList>
    </citation>
    <scope>IDENTIFICATION</scope>
</reference>
<proteinExistence type="predicted"/>
<dbReference type="SMART" id="SM00364">
    <property type="entry name" value="LRR_BAC"/>
    <property type="match status" value="4"/>
</dbReference>
<dbReference type="Pfam" id="PF13516">
    <property type="entry name" value="LRR_6"/>
    <property type="match status" value="2"/>
</dbReference>
<dbReference type="SUPFAM" id="SSF52058">
    <property type="entry name" value="L domain-like"/>
    <property type="match status" value="1"/>
</dbReference>
<dbReference type="OrthoDB" id="1060944at2759"/>
<dbReference type="RefSeq" id="XP_005831344.1">
    <property type="nucleotide sequence ID" value="XM_005831287.1"/>
</dbReference>
<dbReference type="GeneID" id="17300948"/>
<dbReference type="Proteomes" id="UP000011087">
    <property type="component" value="Unassembled WGS sequence"/>
</dbReference>
<evidence type="ECO:0000256" key="3">
    <source>
        <dbReference type="SAM" id="MobiDB-lite"/>
    </source>
</evidence>
<keyword evidence="2" id="KW-0677">Repeat</keyword>
<dbReference type="Gene3D" id="3.80.10.10">
    <property type="entry name" value="Ribonuclease Inhibitor"/>
    <property type="match status" value="1"/>
</dbReference>
<dbReference type="eggNOG" id="KOG0619">
    <property type="taxonomic scope" value="Eukaryota"/>
</dbReference>
<reference evidence="4 6" key="1">
    <citation type="journal article" date="2012" name="Nature">
        <title>Algal genomes reveal evolutionary mosaicism and the fate of nucleomorphs.</title>
        <authorList>
            <consortium name="DOE Joint Genome Institute"/>
            <person name="Curtis B.A."/>
            <person name="Tanifuji G."/>
            <person name="Burki F."/>
            <person name="Gruber A."/>
            <person name="Irimia M."/>
            <person name="Maruyama S."/>
            <person name="Arias M.C."/>
            <person name="Ball S.G."/>
            <person name="Gile G.H."/>
            <person name="Hirakawa Y."/>
            <person name="Hopkins J.F."/>
            <person name="Kuo A."/>
            <person name="Rensing S.A."/>
            <person name="Schmutz J."/>
            <person name="Symeonidi A."/>
            <person name="Elias M."/>
            <person name="Eveleigh R.J."/>
            <person name="Herman E.K."/>
            <person name="Klute M.J."/>
            <person name="Nakayama T."/>
            <person name="Obornik M."/>
            <person name="Reyes-Prieto A."/>
            <person name="Armbrust E.V."/>
            <person name="Aves S.J."/>
            <person name="Beiko R.G."/>
            <person name="Coutinho P."/>
            <person name="Dacks J.B."/>
            <person name="Durnford D.G."/>
            <person name="Fast N.M."/>
            <person name="Green B.R."/>
            <person name="Grisdale C.J."/>
            <person name="Hempel F."/>
            <person name="Henrissat B."/>
            <person name="Hoppner M.P."/>
            <person name="Ishida K."/>
            <person name="Kim E."/>
            <person name="Koreny L."/>
            <person name="Kroth P.G."/>
            <person name="Liu Y."/>
            <person name="Malik S.B."/>
            <person name="Maier U.G."/>
            <person name="McRose D."/>
            <person name="Mock T."/>
            <person name="Neilson J.A."/>
            <person name="Onodera N.T."/>
            <person name="Poole A.M."/>
            <person name="Pritham E.J."/>
            <person name="Richards T.A."/>
            <person name="Rocap G."/>
            <person name="Roy S.W."/>
            <person name="Sarai C."/>
            <person name="Schaack S."/>
            <person name="Shirato S."/>
            <person name="Slamovits C.H."/>
            <person name="Spencer D.F."/>
            <person name="Suzuki S."/>
            <person name="Worden A.Z."/>
            <person name="Zauner S."/>
            <person name="Barry K."/>
            <person name="Bell C."/>
            <person name="Bharti A.K."/>
            <person name="Crow J.A."/>
            <person name="Grimwood J."/>
            <person name="Kramer R."/>
            <person name="Lindquist E."/>
            <person name="Lucas S."/>
            <person name="Salamov A."/>
            <person name="McFadden G.I."/>
            <person name="Lane C.E."/>
            <person name="Keeling P.J."/>
            <person name="Gray M.W."/>
            <person name="Grigoriev I.V."/>
            <person name="Archibald J.M."/>
        </authorList>
    </citation>
    <scope>NUCLEOTIDE SEQUENCE</scope>
    <source>
        <strain evidence="4 6">CCMP2712</strain>
    </source>
</reference>
<keyword evidence="1" id="KW-0433">Leucine-rich repeat</keyword>
<dbReference type="PaxDb" id="55529-EKX44364"/>
<evidence type="ECO:0000256" key="1">
    <source>
        <dbReference type="ARBA" id="ARBA00022614"/>
    </source>
</evidence>
<dbReference type="InterPro" id="IPR050216">
    <property type="entry name" value="LRR_domain-containing"/>
</dbReference>
<evidence type="ECO:0000256" key="2">
    <source>
        <dbReference type="ARBA" id="ARBA00022737"/>
    </source>
</evidence>
<name>L1J8D4_GUITC</name>
<evidence type="ECO:0000313" key="6">
    <source>
        <dbReference type="Proteomes" id="UP000011087"/>
    </source>
</evidence>
<dbReference type="KEGG" id="gtt:GUITHDRAFT_109814"/>
<dbReference type="AlphaFoldDB" id="L1J8D4"/>
<keyword evidence="6" id="KW-1185">Reference proteome</keyword>
<dbReference type="InterPro" id="IPR001611">
    <property type="entry name" value="Leu-rich_rpt"/>
</dbReference>
<organism evidence="4">
    <name type="scientific">Guillardia theta (strain CCMP2712)</name>
    <name type="common">Cryptophyte</name>
    <dbReference type="NCBI Taxonomy" id="905079"/>
    <lineage>
        <taxon>Eukaryota</taxon>
        <taxon>Cryptophyceae</taxon>
        <taxon>Pyrenomonadales</taxon>
        <taxon>Geminigeraceae</taxon>
        <taxon>Guillardia</taxon>
    </lineage>
</organism>
<evidence type="ECO:0000313" key="5">
    <source>
        <dbReference type="EnsemblProtists" id="EKX44364"/>
    </source>
</evidence>
<feature type="region of interest" description="Disordered" evidence="3">
    <location>
        <begin position="1"/>
        <end position="48"/>
    </location>
</feature>
<protein>
    <submittedName>
        <fullName evidence="4 5">Uncharacterized protein</fullName>
    </submittedName>
</protein>
<feature type="compositionally biased region" description="Basic and acidic residues" evidence="3">
    <location>
        <begin position="1"/>
        <end position="15"/>
    </location>
</feature>
<reference evidence="6" key="2">
    <citation type="submission" date="2012-11" db="EMBL/GenBank/DDBJ databases">
        <authorList>
            <person name="Kuo A."/>
            <person name="Curtis B.A."/>
            <person name="Tanifuji G."/>
            <person name="Burki F."/>
            <person name="Gruber A."/>
            <person name="Irimia M."/>
            <person name="Maruyama S."/>
            <person name="Arias M.C."/>
            <person name="Ball S.G."/>
            <person name="Gile G.H."/>
            <person name="Hirakawa Y."/>
            <person name="Hopkins J.F."/>
            <person name="Rensing S.A."/>
            <person name="Schmutz J."/>
            <person name="Symeonidi A."/>
            <person name="Elias M."/>
            <person name="Eveleigh R.J."/>
            <person name="Herman E.K."/>
            <person name="Klute M.J."/>
            <person name="Nakayama T."/>
            <person name="Obornik M."/>
            <person name="Reyes-Prieto A."/>
            <person name="Armbrust E.V."/>
            <person name="Aves S.J."/>
            <person name="Beiko R.G."/>
            <person name="Coutinho P."/>
            <person name="Dacks J.B."/>
            <person name="Durnford D.G."/>
            <person name="Fast N.M."/>
            <person name="Green B.R."/>
            <person name="Grisdale C."/>
            <person name="Hempe F."/>
            <person name="Henrissat B."/>
            <person name="Hoppner M.P."/>
            <person name="Ishida K.-I."/>
            <person name="Kim E."/>
            <person name="Koreny L."/>
            <person name="Kroth P.G."/>
            <person name="Liu Y."/>
            <person name="Malik S.-B."/>
            <person name="Maier U.G."/>
            <person name="McRose D."/>
            <person name="Mock T."/>
            <person name="Neilson J.A."/>
            <person name="Onodera N.T."/>
            <person name="Poole A.M."/>
            <person name="Pritham E.J."/>
            <person name="Richards T.A."/>
            <person name="Rocap G."/>
            <person name="Roy S.W."/>
            <person name="Sarai C."/>
            <person name="Schaack S."/>
            <person name="Shirato S."/>
            <person name="Slamovits C.H."/>
            <person name="Spencer D.F."/>
            <person name="Suzuki S."/>
            <person name="Worden A.Z."/>
            <person name="Zauner S."/>
            <person name="Barry K."/>
            <person name="Bell C."/>
            <person name="Bharti A.K."/>
            <person name="Crow J.A."/>
            <person name="Grimwood J."/>
            <person name="Kramer R."/>
            <person name="Lindquist E."/>
            <person name="Lucas S."/>
            <person name="Salamov A."/>
            <person name="McFadden G.I."/>
            <person name="Lane C.E."/>
            <person name="Keeling P.J."/>
            <person name="Gray M.W."/>
            <person name="Grigoriev I.V."/>
            <person name="Archibald J.M."/>
        </authorList>
    </citation>
    <scope>NUCLEOTIDE SEQUENCE</scope>
    <source>
        <strain evidence="6">CCMP2712</strain>
    </source>
</reference>
<dbReference type="OMA" id="DEVWECR"/>
<accession>L1J8D4</accession>